<accession>A0A8J8NR19</accession>
<evidence type="ECO:0000259" key="3">
    <source>
        <dbReference type="Pfam" id="PF04676"/>
    </source>
</evidence>
<dbReference type="Proteomes" id="UP000785679">
    <property type="component" value="Unassembled WGS sequence"/>
</dbReference>
<feature type="domain" description="Cwf19-like protein C-terminal" evidence="3">
    <location>
        <begin position="188"/>
        <end position="284"/>
    </location>
</feature>
<feature type="region of interest" description="Disordered" evidence="2">
    <location>
        <begin position="25"/>
        <end position="49"/>
    </location>
</feature>
<evidence type="ECO:0000256" key="2">
    <source>
        <dbReference type="SAM" id="MobiDB-lite"/>
    </source>
</evidence>
<evidence type="ECO:0000259" key="4">
    <source>
        <dbReference type="Pfam" id="PF04677"/>
    </source>
</evidence>
<feature type="domain" description="Cwf19-like C-terminal" evidence="4">
    <location>
        <begin position="49"/>
        <end position="169"/>
    </location>
</feature>
<dbReference type="GO" id="GO:0071014">
    <property type="term" value="C:post-mRNA release spliceosomal complex"/>
    <property type="evidence" value="ECO:0007669"/>
    <property type="project" value="TreeGrafter"/>
</dbReference>
<sequence>MRITGDDEYKKYDLDNANNFDSELIERKTRKRHEEGYQKREEKRSDRHYKQHQRVLNKCNQCYFNETRFLQDYVIAESDTVYVAFPSSISPLHPQDKEPLTHLVISPKSHFGNFVEIDEQIQTELRNFQKSIIAFYLECFGMQTVFLETSIQSDHFIPHAQMECVGFTNDDTDMEVFFKKSLQDDDSEWGTHKKIIDTKARKGMIWRCMPSTGQFNYVHIDFNGMGGFAHVIEDSKKFGKTKALEVLGGAMGHDFVNLSIPYRKEKAEKYVKDIRQRFKKYDWTRYGGSKK</sequence>
<name>A0A8J8NR19_HALGN</name>
<dbReference type="OrthoDB" id="312024at2759"/>
<organism evidence="5 6">
    <name type="scientific">Halteria grandinella</name>
    <dbReference type="NCBI Taxonomy" id="5974"/>
    <lineage>
        <taxon>Eukaryota</taxon>
        <taxon>Sar</taxon>
        <taxon>Alveolata</taxon>
        <taxon>Ciliophora</taxon>
        <taxon>Intramacronucleata</taxon>
        <taxon>Spirotrichea</taxon>
        <taxon>Stichotrichia</taxon>
        <taxon>Sporadotrichida</taxon>
        <taxon>Halteriidae</taxon>
        <taxon>Halteria</taxon>
    </lineage>
</organism>
<dbReference type="InterPro" id="IPR040194">
    <property type="entry name" value="Cwf19-like"/>
</dbReference>
<dbReference type="InterPro" id="IPR006768">
    <property type="entry name" value="Cwf19-like_C_dom-1"/>
</dbReference>
<comment type="similarity">
    <text evidence="1">Belongs to the CWF19 family.</text>
</comment>
<dbReference type="Pfam" id="PF04677">
    <property type="entry name" value="CwfJ_C_1"/>
    <property type="match status" value="1"/>
</dbReference>
<reference evidence="5" key="1">
    <citation type="submission" date="2019-06" db="EMBL/GenBank/DDBJ databases">
        <authorList>
            <person name="Zheng W."/>
        </authorList>
    </citation>
    <scope>NUCLEOTIDE SEQUENCE</scope>
    <source>
        <strain evidence="5">QDHG01</strain>
    </source>
</reference>
<evidence type="ECO:0000256" key="1">
    <source>
        <dbReference type="ARBA" id="ARBA00006795"/>
    </source>
</evidence>
<dbReference type="SUPFAM" id="SSF54197">
    <property type="entry name" value="HIT-like"/>
    <property type="match status" value="1"/>
</dbReference>
<dbReference type="EMBL" id="RRYP01009199">
    <property type="protein sequence ID" value="TNV79229.1"/>
    <property type="molecule type" value="Genomic_DNA"/>
</dbReference>
<dbReference type="GO" id="GO:0000398">
    <property type="term" value="P:mRNA splicing, via spliceosome"/>
    <property type="evidence" value="ECO:0007669"/>
    <property type="project" value="TreeGrafter"/>
</dbReference>
<dbReference type="Pfam" id="PF04676">
    <property type="entry name" value="CwfJ_C_2"/>
    <property type="match status" value="1"/>
</dbReference>
<gene>
    <name evidence="5" type="ORF">FGO68_gene3107</name>
</gene>
<dbReference type="InterPro" id="IPR006767">
    <property type="entry name" value="Cwf19-like_C_dom-2"/>
</dbReference>
<evidence type="ECO:0008006" key="7">
    <source>
        <dbReference type="Google" id="ProtNLM"/>
    </source>
</evidence>
<dbReference type="InterPro" id="IPR036265">
    <property type="entry name" value="HIT-like_sf"/>
</dbReference>
<comment type="caution">
    <text evidence="5">The sequence shown here is derived from an EMBL/GenBank/DDBJ whole genome shotgun (WGS) entry which is preliminary data.</text>
</comment>
<evidence type="ECO:0000313" key="5">
    <source>
        <dbReference type="EMBL" id="TNV79229.1"/>
    </source>
</evidence>
<keyword evidence="6" id="KW-1185">Reference proteome</keyword>
<dbReference type="PANTHER" id="PTHR12072:SF5">
    <property type="entry name" value="CWF19-LIKE PROTEIN 2"/>
    <property type="match status" value="1"/>
</dbReference>
<proteinExistence type="inferred from homology"/>
<dbReference type="PANTHER" id="PTHR12072">
    <property type="entry name" value="CWF19, CELL CYCLE CONTROL PROTEIN"/>
    <property type="match status" value="1"/>
</dbReference>
<protein>
    <recommendedName>
        <fullName evidence="7">CWF19-like protein 2</fullName>
    </recommendedName>
</protein>
<evidence type="ECO:0000313" key="6">
    <source>
        <dbReference type="Proteomes" id="UP000785679"/>
    </source>
</evidence>
<feature type="compositionally biased region" description="Basic and acidic residues" evidence="2">
    <location>
        <begin position="25"/>
        <end position="45"/>
    </location>
</feature>
<dbReference type="Gene3D" id="3.30.428.10">
    <property type="entry name" value="HIT-like"/>
    <property type="match status" value="1"/>
</dbReference>
<dbReference type="AlphaFoldDB" id="A0A8J8NR19"/>